<protein>
    <submittedName>
        <fullName evidence="3">Uncharacterized protein</fullName>
    </submittedName>
</protein>
<keyword evidence="2" id="KW-1133">Transmembrane helix</keyword>
<accession>A0ABV9MS47</accession>
<feature type="region of interest" description="Disordered" evidence="1">
    <location>
        <begin position="85"/>
        <end position="105"/>
    </location>
</feature>
<dbReference type="RefSeq" id="WP_346058951.1">
    <property type="nucleotide sequence ID" value="NZ_BAAAVQ010000020.1"/>
</dbReference>
<evidence type="ECO:0000313" key="4">
    <source>
        <dbReference type="Proteomes" id="UP001595884"/>
    </source>
</evidence>
<name>A0ABV9MS47_9MICC</name>
<reference evidence="4" key="1">
    <citation type="journal article" date="2019" name="Int. J. Syst. Evol. Microbiol.">
        <title>The Global Catalogue of Microorganisms (GCM) 10K type strain sequencing project: providing services to taxonomists for standard genome sequencing and annotation.</title>
        <authorList>
            <consortium name="The Broad Institute Genomics Platform"/>
            <consortium name="The Broad Institute Genome Sequencing Center for Infectious Disease"/>
            <person name="Wu L."/>
            <person name="Ma J."/>
        </authorList>
    </citation>
    <scope>NUCLEOTIDE SEQUENCE [LARGE SCALE GENOMIC DNA]</scope>
    <source>
        <strain evidence="4">CGMCC 1.12849</strain>
    </source>
</reference>
<keyword evidence="2" id="KW-0812">Transmembrane</keyword>
<keyword evidence="4" id="KW-1185">Reference proteome</keyword>
<comment type="caution">
    <text evidence="3">The sequence shown here is derived from an EMBL/GenBank/DDBJ whole genome shotgun (WGS) entry which is preliminary data.</text>
</comment>
<evidence type="ECO:0000313" key="3">
    <source>
        <dbReference type="EMBL" id="MFC4717986.1"/>
    </source>
</evidence>
<proteinExistence type="predicted"/>
<organism evidence="3 4">
    <name type="scientific">Glutamicibacter bergerei</name>
    <dbReference type="NCBI Taxonomy" id="256702"/>
    <lineage>
        <taxon>Bacteria</taxon>
        <taxon>Bacillati</taxon>
        <taxon>Actinomycetota</taxon>
        <taxon>Actinomycetes</taxon>
        <taxon>Micrococcales</taxon>
        <taxon>Micrococcaceae</taxon>
        <taxon>Glutamicibacter</taxon>
    </lineage>
</organism>
<dbReference type="EMBL" id="JBHSHE010000090">
    <property type="protein sequence ID" value="MFC4717986.1"/>
    <property type="molecule type" value="Genomic_DNA"/>
</dbReference>
<feature type="transmembrane region" description="Helical" evidence="2">
    <location>
        <begin position="5"/>
        <end position="24"/>
    </location>
</feature>
<dbReference type="Proteomes" id="UP001595884">
    <property type="component" value="Unassembled WGS sequence"/>
</dbReference>
<feature type="transmembrane region" description="Helical" evidence="2">
    <location>
        <begin position="30"/>
        <end position="53"/>
    </location>
</feature>
<keyword evidence="2" id="KW-0472">Membrane</keyword>
<gene>
    <name evidence="3" type="ORF">ACFO7V_17835</name>
</gene>
<evidence type="ECO:0000256" key="2">
    <source>
        <dbReference type="SAM" id="Phobius"/>
    </source>
</evidence>
<sequence>MKRKVIVAIGFTLTPIGVAVYSYYQDSDSFNLISLGMAAFWIAIAVGILVRLIRAKRGSKIRDAFGPVAAGVDAYQAILLSQPTIDQSTDGGAKNIPTDRPSTGP</sequence>
<evidence type="ECO:0000256" key="1">
    <source>
        <dbReference type="SAM" id="MobiDB-lite"/>
    </source>
</evidence>